<dbReference type="EMBL" id="AP018559">
    <property type="protein sequence ID" value="BBD78410.1"/>
    <property type="molecule type" value="Genomic_DNA"/>
</dbReference>
<dbReference type="AlphaFoldDB" id="A0A2Z6E1E3"/>
<sequence length="157" mass="15881">MMRRVGVVFSAAAVLLVSGCASTMSANDYARSAAMQEMEVKLATVLSVRPVRIEAPEHAGGAGGATGASLGAIAGSNVGSGRGSLAGAIAGALIGGVIGVVADKAANTREGIEIVYRLDDTGETKALVQGRDESAEIKPGDRVRIMKMGSRVRAVKL</sequence>
<dbReference type="PROSITE" id="PS51257">
    <property type="entry name" value="PROKAR_LIPOPROTEIN"/>
    <property type="match status" value="1"/>
</dbReference>
<keyword evidence="1" id="KW-0732">Signal</keyword>
<geneLocation type="plasmid" evidence="3">
    <name>pth1 dna</name>
</geneLocation>
<dbReference type="KEGG" id="htl:HPTL_P065"/>
<protein>
    <recommendedName>
        <fullName evidence="4">Glycine zipper 2TM domain-containing protein</fullName>
    </recommendedName>
</protein>
<evidence type="ECO:0000313" key="2">
    <source>
        <dbReference type="EMBL" id="BBD78410.1"/>
    </source>
</evidence>
<dbReference type="RefSeq" id="WP_119336243.1">
    <property type="nucleotide sequence ID" value="NZ_AP018559.1"/>
</dbReference>
<reference evidence="2 3" key="1">
    <citation type="submission" date="2018-04" db="EMBL/GenBank/DDBJ databases">
        <title>Complete genome sequence of Hydrogenophilus thermoluteolus TH-1.</title>
        <authorList>
            <person name="Arai H."/>
        </authorList>
    </citation>
    <scope>NUCLEOTIDE SEQUENCE [LARGE SCALE GENOMIC DNA]</scope>
    <source>
        <strain evidence="2 3">TH-1</strain>
        <plasmid evidence="3">pth1 dna</plasmid>
    </source>
</reference>
<accession>A0A2Z6E1E3</accession>
<evidence type="ECO:0008006" key="4">
    <source>
        <dbReference type="Google" id="ProtNLM"/>
    </source>
</evidence>
<evidence type="ECO:0000256" key="1">
    <source>
        <dbReference type="SAM" id="SignalP"/>
    </source>
</evidence>
<name>A0A2Z6E1E3_HYDTE</name>
<evidence type="ECO:0000313" key="3">
    <source>
        <dbReference type="Proteomes" id="UP000262004"/>
    </source>
</evidence>
<feature type="chain" id="PRO_5016339803" description="Glycine zipper 2TM domain-containing protein" evidence="1">
    <location>
        <begin position="27"/>
        <end position="157"/>
    </location>
</feature>
<gene>
    <name evidence="2" type="ORF">HPTL_P065</name>
</gene>
<organism evidence="2 3">
    <name type="scientific">Hydrogenophilus thermoluteolus</name>
    <name type="common">Pseudomonas hydrogenothermophila</name>
    <dbReference type="NCBI Taxonomy" id="297"/>
    <lineage>
        <taxon>Bacteria</taxon>
        <taxon>Pseudomonadati</taxon>
        <taxon>Pseudomonadota</taxon>
        <taxon>Hydrogenophilia</taxon>
        <taxon>Hydrogenophilales</taxon>
        <taxon>Hydrogenophilaceae</taxon>
        <taxon>Hydrogenophilus</taxon>
    </lineage>
</organism>
<dbReference type="Proteomes" id="UP000262004">
    <property type="component" value="Plasmid pTH1"/>
</dbReference>
<keyword evidence="2" id="KW-0614">Plasmid</keyword>
<feature type="signal peptide" evidence="1">
    <location>
        <begin position="1"/>
        <end position="26"/>
    </location>
</feature>
<keyword evidence="3" id="KW-1185">Reference proteome</keyword>
<proteinExistence type="predicted"/>